<evidence type="ECO:0008006" key="4">
    <source>
        <dbReference type="Google" id="ProtNLM"/>
    </source>
</evidence>
<comment type="caution">
    <text evidence="2">The sequence shown here is derived from an EMBL/GenBank/DDBJ whole genome shotgun (WGS) entry which is preliminary data.</text>
</comment>
<dbReference type="EMBL" id="MAPZ01000014">
    <property type="protein sequence ID" value="OBY11437.1"/>
    <property type="molecule type" value="Genomic_DNA"/>
</dbReference>
<feature type="transmembrane region" description="Helical" evidence="1">
    <location>
        <begin position="12"/>
        <end position="37"/>
    </location>
</feature>
<keyword evidence="1" id="KW-1133">Transmembrane helix</keyword>
<keyword evidence="1" id="KW-0472">Membrane</keyword>
<protein>
    <recommendedName>
        <fullName evidence="4">DUF3592 domain-containing protein</fullName>
    </recommendedName>
</protein>
<dbReference type="GeneID" id="42776280"/>
<keyword evidence="3" id="KW-1185">Reference proteome</keyword>
<accession>A0A174DHE2</accession>
<sequence>MKKSTTPLDYKYSFGGMITGGILLLVMSIFMTIVSTFSKSDLDGDSPATFILITFVSAIICLIIGIKNNLHIRRLRSWRKYMLTMPYVEGKIIGSRIVKKDILGEFKSQLNVVDATVSYILLVKYSNPYTCETYTIESDRYDKDPKYFLPNDKCKVHIDKHTSRVIVDVSKNS</sequence>
<dbReference type="RefSeq" id="WP_027098460.1">
    <property type="nucleotide sequence ID" value="NZ_CABHIH010000001.1"/>
</dbReference>
<reference evidence="2 3" key="1">
    <citation type="submission" date="2016-06" db="EMBL/GenBank/DDBJ databases">
        <authorList>
            <person name="Kjaerup R.B."/>
            <person name="Dalgaard T.S."/>
            <person name="Juul-Madsen H.R."/>
        </authorList>
    </citation>
    <scope>NUCLEOTIDE SEQUENCE [LARGE SCALE GENOMIC DNA]</scope>
    <source>
        <strain evidence="2 3">373-A1</strain>
    </source>
</reference>
<keyword evidence="1" id="KW-0812">Transmembrane</keyword>
<gene>
    <name evidence="2" type="ORF">CP373A1_05665</name>
</gene>
<proteinExistence type="predicted"/>
<feature type="transmembrane region" description="Helical" evidence="1">
    <location>
        <begin position="49"/>
        <end position="70"/>
    </location>
</feature>
<name>A0A174DHE2_9CLOT</name>
<dbReference type="Proteomes" id="UP000092714">
    <property type="component" value="Unassembled WGS sequence"/>
</dbReference>
<dbReference type="AlphaFoldDB" id="A0A174DHE2"/>
<evidence type="ECO:0000256" key="1">
    <source>
        <dbReference type="SAM" id="Phobius"/>
    </source>
</evidence>
<organism evidence="2 3">
    <name type="scientific">Clostridium paraputrificum</name>
    <dbReference type="NCBI Taxonomy" id="29363"/>
    <lineage>
        <taxon>Bacteria</taxon>
        <taxon>Bacillati</taxon>
        <taxon>Bacillota</taxon>
        <taxon>Clostridia</taxon>
        <taxon>Eubacteriales</taxon>
        <taxon>Clostridiaceae</taxon>
        <taxon>Clostridium</taxon>
    </lineage>
</organism>
<evidence type="ECO:0000313" key="2">
    <source>
        <dbReference type="EMBL" id="OBY11437.1"/>
    </source>
</evidence>
<evidence type="ECO:0000313" key="3">
    <source>
        <dbReference type="Proteomes" id="UP000092714"/>
    </source>
</evidence>